<dbReference type="SUPFAM" id="SSF161098">
    <property type="entry name" value="MetI-like"/>
    <property type="match status" value="1"/>
</dbReference>
<comment type="caution">
    <text evidence="9">The sequence shown here is derived from an EMBL/GenBank/DDBJ whole genome shotgun (WGS) entry which is preliminary data.</text>
</comment>
<reference evidence="10" key="1">
    <citation type="journal article" date="2019" name="Int. J. Syst. Evol. Microbiol.">
        <title>The Global Catalogue of Microorganisms (GCM) 10K type strain sequencing project: providing services to taxonomists for standard genome sequencing and annotation.</title>
        <authorList>
            <consortium name="The Broad Institute Genomics Platform"/>
            <consortium name="The Broad Institute Genome Sequencing Center for Infectious Disease"/>
            <person name="Wu L."/>
            <person name="Ma J."/>
        </authorList>
    </citation>
    <scope>NUCLEOTIDE SEQUENCE [LARGE SCALE GENOMIC DNA]</scope>
    <source>
        <strain evidence="10">CCUG 57263</strain>
    </source>
</reference>
<comment type="similarity">
    <text evidence="7">Belongs to the binding-protein-dependent transport system permease family.</text>
</comment>
<evidence type="ECO:0000256" key="5">
    <source>
        <dbReference type="ARBA" id="ARBA00022989"/>
    </source>
</evidence>
<name>A0ABW3D974_9BACL</name>
<feature type="domain" description="ABC transmembrane type-1" evidence="8">
    <location>
        <begin position="81"/>
        <end position="276"/>
    </location>
</feature>
<organism evidence="9 10">
    <name type="scientific">Paenibacillus residui</name>
    <dbReference type="NCBI Taxonomy" id="629724"/>
    <lineage>
        <taxon>Bacteria</taxon>
        <taxon>Bacillati</taxon>
        <taxon>Bacillota</taxon>
        <taxon>Bacilli</taxon>
        <taxon>Bacillales</taxon>
        <taxon>Paenibacillaceae</taxon>
        <taxon>Paenibacillus</taxon>
    </lineage>
</organism>
<evidence type="ECO:0000256" key="6">
    <source>
        <dbReference type="ARBA" id="ARBA00023136"/>
    </source>
</evidence>
<feature type="transmembrane region" description="Helical" evidence="7">
    <location>
        <begin position="194"/>
        <end position="215"/>
    </location>
</feature>
<dbReference type="CDD" id="cd06261">
    <property type="entry name" value="TM_PBP2"/>
    <property type="match status" value="1"/>
</dbReference>
<dbReference type="EMBL" id="JBHTIU010000027">
    <property type="protein sequence ID" value="MFD0869012.1"/>
    <property type="molecule type" value="Genomic_DNA"/>
</dbReference>
<dbReference type="InterPro" id="IPR035906">
    <property type="entry name" value="MetI-like_sf"/>
</dbReference>
<protein>
    <submittedName>
        <fullName evidence="9">Carbohydrate ABC transporter permease</fullName>
    </submittedName>
</protein>
<feature type="transmembrane region" description="Helical" evidence="7">
    <location>
        <begin position="21"/>
        <end position="43"/>
    </location>
</feature>
<evidence type="ECO:0000256" key="1">
    <source>
        <dbReference type="ARBA" id="ARBA00004651"/>
    </source>
</evidence>
<keyword evidence="3" id="KW-1003">Cell membrane</keyword>
<feature type="transmembrane region" description="Helical" evidence="7">
    <location>
        <begin position="150"/>
        <end position="173"/>
    </location>
</feature>
<evidence type="ECO:0000256" key="4">
    <source>
        <dbReference type="ARBA" id="ARBA00022692"/>
    </source>
</evidence>
<dbReference type="PROSITE" id="PS50928">
    <property type="entry name" value="ABC_TM1"/>
    <property type="match status" value="1"/>
</dbReference>
<evidence type="ECO:0000256" key="2">
    <source>
        <dbReference type="ARBA" id="ARBA00022448"/>
    </source>
</evidence>
<dbReference type="Gene3D" id="1.10.3720.10">
    <property type="entry name" value="MetI-like"/>
    <property type="match status" value="1"/>
</dbReference>
<feature type="transmembrane region" description="Helical" evidence="7">
    <location>
        <begin position="118"/>
        <end position="138"/>
    </location>
</feature>
<keyword evidence="6 7" id="KW-0472">Membrane</keyword>
<evidence type="ECO:0000259" key="8">
    <source>
        <dbReference type="PROSITE" id="PS50928"/>
    </source>
</evidence>
<feature type="transmembrane region" description="Helical" evidence="7">
    <location>
        <begin position="255"/>
        <end position="275"/>
    </location>
</feature>
<sequence length="291" mass="32755">MTARTERLPSSFSVGKLVSRIVIWALLLVMVLFTLYPVLFSFFGSFKTNFELLGSTNIFAKEWHWENYLEAWNRGNFARYTWNSIFISVLSTALTILVCSMGAYALGRRQFPGRGAIMAILAATMFISIGAITFRPLYDMMREVALHKSLWSIILIFVGTHLPFNIFLLERFVKSIPRELDEAATIDGCGFFGIYWRVILPLLLPGLGVVGLFAFRDSWNQYVLPLIFTMNTPDLRPLTVGVISLKYSSNAAAEWHLMLAGSMISIIPILIVYFMTNKSFIEGLASGSVKG</sequence>
<evidence type="ECO:0000313" key="10">
    <source>
        <dbReference type="Proteomes" id="UP001597120"/>
    </source>
</evidence>
<feature type="transmembrane region" description="Helical" evidence="7">
    <location>
        <begin position="85"/>
        <end position="106"/>
    </location>
</feature>
<proteinExistence type="inferred from homology"/>
<comment type="subcellular location">
    <subcellularLocation>
        <location evidence="1 7">Cell membrane</location>
        <topology evidence="1 7">Multi-pass membrane protein</topology>
    </subcellularLocation>
</comment>
<dbReference type="Pfam" id="PF00528">
    <property type="entry name" value="BPD_transp_1"/>
    <property type="match status" value="1"/>
</dbReference>
<gene>
    <name evidence="9" type="ORF">ACFQ03_07610</name>
</gene>
<dbReference type="RefSeq" id="WP_144932746.1">
    <property type="nucleotide sequence ID" value="NZ_JBHTIU010000027.1"/>
</dbReference>
<dbReference type="Proteomes" id="UP001597120">
    <property type="component" value="Unassembled WGS sequence"/>
</dbReference>
<keyword evidence="10" id="KW-1185">Reference proteome</keyword>
<dbReference type="PANTHER" id="PTHR43744">
    <property type="entry name" value="ABC TRANSPORTER PERMEASE PROTEIN MG189-RELATED-RELATED"/>
    <property type="match status" value="1"/>
</dbReference>
<keyword evidence="2 7" id="KW-0813">Transport</keyword>
<evidence type="ECO:0000313" key="9">
    <source>
        <dbReference type="EMBL" id="MFD0869012.1"/>
    </source>
</evidence>
<dbReference type="PANTHER" id="PTHR43744:SF12">
    <property type="entry name" value="ABC TRANSPORTER PERMEASE PROTEIN MG189-RELATED"/>
    <property type="match status" value="1"/>
</dbReference>
<evidence type="ECO:0000256" key="7">
    <source>
        <dbReference type="RuleBase" id="RU363032"/>
    </source>
</evidence>
<accession>A0ABW3D974</accession>
<evidence type="ECO:0000256" key="3">
    <source>
        <dbReference type="ARBA" id="ARBA00022475"/>
    </source>
</evidence>
<keyword evidence="5 7" id="KW-1133">Transmembrane helix</keyword>
<keyword evidence="4 7" id="KW-0812">Transmembrane</keyword>
<dbReference type="InterPro" id="IPR000515">
    <property type="entry name" value="MetI-like"/>
</dbReference>